<name>A0A218ZD11_9HELO</name>
<organism evidence="7 8">
    <name type="scientific">Diplocarpon coronariae</name>
    <dbReference type="NCBI Taxonomy" id="2795749"/>
    <lineage>
        <taxon>Eukaryota</taxon>
        <taxon>Fungi</taxon>
        <taxon>Dikarya</taxon>
        <taxon>Ascomycota</taxon>
        <taxon>Pezizomycotina</taxon>
        <taxon>Leotiomycetes</taxon>
        <taxon>Helotiales</taxon>
        <taxon>Drepanopezizaceae</taxon>
        <taxon>Diplocarpon</taxon>
    </lineage>
</organism>
<dbReference type="OrthoDB" id="6108at2759"/>
<feature type="region of interest" description="Disordered" evidence="5">
    <location>
        <begin position="1"/>
        <end position="22"/>
    </location>
</feature>
<evidence type="ECO:0000256" key="5">
    <source>
        <dbReference type="SAM" id="MobiDB-lite"/>
    </source>
</evidence>
<protein>
    <submittedName>
        <fullName evidence="7">Zinc finger protein</fullName>
    </submittedName>
</protein>
<dbReference type="AlphaFoldDB" id="A0A218ZD11"/>
<dbReference type="InParanoid" id="A0A218ZD11"/>
<dbReference type="SUPFAM" id="SSF57850">
    <property type="entry name" value="RING/U-box"/>
    <property type="match status" value="1"/>
</dbReference>
<proteinExistence type="predicted"/>
<reference evidence="7 8" key="1">
    <citation type="submission" date="2017-04" db="EMBL/GenBank/DDBJ databases">
        <title>Draft genome sequence of Marssonina coronaria NL1: causal agent of apple blotch.</title>
        <authorList>
            <person name="Cheng Q."/>
        </authorList>
    </citation>
    <scope>NUCLEOTIDE SEQUENCE [LARGE SCALE GENOMIC DNA]</scope>
    <source>
        <strain evidence="7 8">NL1</strain>
    </source>
</reference>
<keyword evidence="3" id="KW-0862">Zinc</keyword>
<evidence type="ECO:0000313" key="7">
    <source>
        <dbReference type="EMBL" id="OWP05654.1"/>
    </source>
</evidence>
<keyword evidence="1" id="KW-0479">Metal-binding</keyword>
<sequence>MSSITTSTGLDARTDPFTDSPLKADTAKETILSRAYRQIRIAQVNVSIKTHGSHTDSSNARFEDVISGPASNQDPELSCNICFEPIQKKGTISHWWEDDERGIQTVCAHDFHGSCLWEWFGSAHRPTCPMCRKEFTITHHPQTPVLDLRGWQHELRTHNAHIEDIEDFHLIFDSIYQIKLHPSFLLHIIIELMNNVYLSEVTSQTEPAKLADFLERVRIVMRSEAMRNSIHYVPEYMQEVFGDVPYAAADLLDCSDATIDYALRTAHNALLEALMSRGYDEYVRRFVESESELLSSYCQLAARNPADPSVEGTPDANYIQYEEHSSPGPRIESGARIMNYSIFDSADAKFLFLKRAERFASRLETLKEITCAKIYLDESYDLVYERAFLIKALESMPKLEGRRYRPRWTSLTLEKYLHGAKVNRPQRATVKSVIGSIPVNLEPFYRRALSPDSDLYAEVISEAIDRIRSWPLTVSPVLAPKIIAFVAIEFAGAKRRSLTCCITKSCSTRVIPASTESA</sequence>
<dbReference type="Proteomes" id="UP000242519">
    <property type="component" value="Unassembled WGS sequence"/>
</dbReference>
<evidence type="ECO:0000256" key="1">
    <source>
        <dbReference type="ARBA" id="ARBA00022723"/>
    </source>
</evidence>
<evidence type="ECO:0000256" key="3">
    <source>
        <dbReference type="ARBA" id="ARBA00022833"/>
    </source>
</evidence>
<evidence type="ECO:0000256" key="4">
    <source>
        <dbReference type="PROSITE-ProRule" id="PRU00175"/>
    </source>
</evidence>
<dbReference type="Gene3D" id="3.30.40.10">
    <property type="entry name" value="Zinc/RING finger domain, C3HC4 (zinc finger)"/>
    <property type="match status" value="1"/>
</dbReference>
<keyword evidence="8" id="KW-1185">Reference proteome</keyword>
<dbReference type="PROSITE" id="PS50089">
    <property type="entry name" value="ZF_RING_2"/>
    <property type="match status" value="1"/>
</dbReference>
<dbReference type="GO" id="GO:0008270">
    <property type="term" value="F:zinc ion binding"/>
    <property type="evidence" value="ECO:0007669"/>
    <property type="project" value="UniProtKB-KW"/>
</dbReference>
<accession>A0A218ZD11</accession>
<evidence type="ECO:0000259" key="6">
    <source>
        <dbReference type="PROSITE" id="PS50089"/>
    </source>
</evidence>
<dbReference type="STRING" id="503106.A0A218ZD11"/>
<dbReference type="SMART" id="SM00184">
    <property type="entry name" value="RING"/>
    <property type="match status" value="1"/>
</dbReference>
<evidence type="ECO:0000313" key="8">
    <source>
        <dbReference type="Proteomes" id="UP000242519"/>
    </source>
</evidence>
<dbReference type="EMBL" id="MZNU01000061">
    <property type="protein sequence ID" value="OWP05654.1"/>
    <property type="molecule type" value="Genomic_DNA"/>
</dbReference>
<feature type="domain" description="RING-type" evidence="6">
    <location>
        <begin position="79"/>
        <end position="132"/>
    </location>
</feature>
<dbReference type="InterPro" id="IPR001841">
    <property type="entry name" value="Znf_RING"/>
</dbReference>
<comment type="caution">
    <text evidence="7">The sequence shown here is derived from an EMBL/GenBank/DDBJ whole genome shotgun (WGS) entry which is preliminary data.</text>
</comment>
<gene>
    <name evidence="7" type="ORF">B2J93_1703</name>
</gene>
<dbReference type="InterPro" id="IPR018957">
    <property type="entry name" value="Znf_C3HC4_RING-type"/>
</dbReference>
<dbReference type="InterPro" id="IPR013083">
    <property type="entry name" value="Znf_RING/FYVE/PHD"/>
</dbReference>
<keyword evidence="2 4" id="KW-0863">Zinc-finger</keyword>
<dbReference type="Pfam" id="PF00097">
    <property type="entry name" value="zf-C3HC4"/>
    <property type="match status" value="1"/>
</dbReference>
<evidence type="ECO:0000256" key="2">
    <source>
        <dbReference type="ARBA" id="ARBA00022771"/>
    </source>
</evidence>